<evidence type="ECO:0000256" key="5">
    <source>
        <dbReference type="ARBA" id="ARBA00022927"/>
    </source>
</evidence>
<keyword evidence="3 7" id="KW-0813">Transport</keyword>
<dbReference type="Gene3D" id="1.10.10.10">
    <property type="entry name" value="Winged helix-like DNA-binding domain superfamily/Winged helix DNA-binding domain"/>
    <property type="match status" value="2"/>
</dbReference>
<keyword evidence="7" id="KW-0967">Endosome</keyword>
<keyword evidence="4 7" id="KW-0963">Cytoplasm</keyword>
<comment type="subcellular location">
    <subcellularLocation>
        <location evidence="7">Cytoplasm</location>
    </subcellularLocation>
    <subcellularLocation>
        <location evidence="7">Endosome</location>
    </subcellularLocation>
</comment>
<evidence type="ECO:0000256" key="1">
    <source>
        <dbReference type="ARBA" id="ARBA00009697"/>
    </source>
</evidence>
<evidence type="ECO:0000256" key="6">
    <source>
        <dbReference type="ARBA" id="ARBA00030114"/>
    </source>
</evidence>
<dbReference type="FunFam" id="1.10.10.10:FF:000170">
    <property type="entry name" value="Vacuolar protein-sorting-associated protein 36"/>
    <property type="match status" value="1"/>
</dbReference>
<dbReference type="SUPFAM" id="SSF46785">
    <property type="entry name" value="Winged helix' DNA-binding domain"/>
    <property type="match status" value="1"/>
</dbReference>
<dbReference type="GO" id="GO:0031902">
    <property type="term" value="C:late endosome membrane"/>
    <property type="evidence" value="ECO:0007669"/>
    <property type="project" value="UniProtKB-UniRule"/>
</dbReference>
<comment type="subunit">
    <text evidence="7">Component of the endosomal sorting complex required for transport II (ESCRT-II).</text>
</comment>
<dbReference type="InterPro" id="IPR036388">
    <property type="entry name" value="WH-like_DNA-bd_sf"/>
</dbReference>
<reference evidence="8" key="1">
    <citation type="submission" date="2021-04" db="EMBL/GenBank/DDBJ databases">
        <authorList>
            <person name="Cornetti L."/>
        </authorList>
    </citation>
    <scope>NUCLEOTIDE SEQUENCE</scope>
</reference>
<keyword evidence="5 7" id="KW-0653">Protein transport</keyword>
<dbReference type="AlphaFoldDB" id="A0A9N6WRC2"/>
<dbReference type="Pfam" id="PF04157">
    <property type="entry name" value="EAP30"/>
    <property type="match status" value="1"/>
</dbReference>
<evidence type="ECO:0000256" key="2">
    <source>
        <dbReference type="ARBA" id="ARBA00017953"/>
    </source>
</evidence>
<dbReference type="FunFam" id="1.10.10.10:FF:000416">
    <property type="entry name" value="Vacuolar protein-sorting-associated protein 36"/>
    <property type="match status" value="1"/>
</dbReference>
<evidence type="ECO:0000256" key="7">
    <source>
        <dbReference type="RuleBase" id="RU367095"/>
    </source>
</evidence>
<gene>
    <name evidence="8" type="primary">EOG090X09MN</name>
</gene>
<evidence type="ECO:0000313" key="8">
    <source>
        <dbReference type="EMBL" id="CAG4645661.1"/>
    </source>
</evidence>
<name>A0A9N6WRC2_9CRUS</name>
<organism evidence="8">
    <name type="scientific">Lynceus sp. MCZ IZ 141354</name>
    <dbReference type="NCBI Taxonomy" id="1930659"/>
    <lineage>
        <taxon>Eukaryota</taxon>
        <taxon>Metazoa</taxon>
        <taxon>Ecdysozoa</taxon>
        <taxon>Arthropoda</taxon>
        <taxon>Crustacea</taxon>
        <taxon>Branchiopoda</taxon>
        <taxon>Diplostraca</taxon>
        <taxon>Laevicaudata</taxon>
        <taxon>Lynceidae</taxon>
        <taxon>Lynceus</taxon>
    </lineage>
</organism>
<comment type="similarity">
    <text evidence="1 7">Belongs to the VPS36 family.</text>
</comment>
<proteinExistence type="inferred from homology"/>
<dbReference type="GO" id="GO:0043328">
    <property type="term" value="P:protein transport to vacuole involved in ubiquitin-dependent protein catabolic process via the multivesicular body sorting pathway"/>
    <property type="evidence" value="ECO:0007669"/>
    <property type="project" value="UniProtKB-UniRule"/>
</dbReference>
<evidence type="ECO:0000256" key="4">
    <source>
        <dbReference type="ARBA" id="ARBA00022490"/>
    </source>
</evidence>
<dbReference type="InterPro" id="IPR036390">
    <property type="entry name" value="WH_DNA-bd_sf"/>
</dbReference>
<accession>A0A9N6WRC2</accession>
<evidence type="ECO:0000256" key="3">
    <source>
        <dbReference type="ARBA" id="ARBA00022448"/>
    </source>
</evidence>
<sequence length="156" mass="17463">MKDAYTNKDDYHKDLAMQIATYLTETLKNSGGLMAVSDAYCRVNRARGVNLLSPDDFQQACALLKMMDLPVKLRKFESGVYVLQLQTQTDEEIDKSTLDIVKTLNPASAEDLAKQLGISVILAKERLLSSERIGLTCRDDSVEGLFFYPNLFLSES</sequence>
<dbReference type="GO" id="GO:0043130">
    <property type="term" value="F:ubiquitin binding"/>
    <property type="evidence" value="ECO:0007669"/>
    <property type="project" value="UniProtKB-UniRule"/>
</dbReference>
<dbReference type="InterPro" id="IPR037855">
    <property type="entry name" value="Vps36"/>
</dbReference>
<dbReference type="GO" id="GO:0000814">
    <property type="term" value="C:ESCRT II complex"/>
    <property type="evidence" value="ECO:0007669"/>
    <property type="project" value="UniProtKB-UniRule"/>
</dbReference>
<dbReference type="EMBL" id="OC989006">
    <property type="protein sequence ID" value="CAG4645661.1"/>
    <property type="molecule type" value="Genomic_DNA"/>
</dbReference>
<dbReference type="GO" id="GO:0032266">
    <property type="term" value="F:phosphatidylinositol-3-phosphate binding"/>
    <property type="evidence" value="ECO:0007669"/>
    <property type="project" value="UniProtKB-UniRule"/>
</dbReference>
<dbReference type="PANTHER" id="PTHR13128">
    <property type="entry name" value="VACUOLAR PROTEIN-SORTING-ASSOCIATED PROTEIN 36"/>
    <property type="match status" value="1"/>
</dbReference>
<comment type="function">
    <text evidence="7">Component of the ESCRT-II complex (endosomal sorting complex required for transport II), which is required for multivesicular body (MVB) formation and sorting of endosomal cargo proteins into MVBs.</text>
</comment>
<dbReference type="PANTHER" id="PTHR13128:SF12">
    <property type="entry name" value="VACUOLAR PROTEIN-SORTING-ASSOCIATED PROTEIN 36"/>
    <property type="match status" value="1"/>
</dbReference>
<dbReference type="InterPro" id="IPR040608">
    <property type="entry name" value="Snf8/Vps36"/>
</dbReference>
<protein>
    <recommendedName>
        <fullName evidence="2 7">Vacuolar protein-sorting-associated protein 36</fullName>
    </recommendedName>
    <alternativeName>
        <fullName evidence="6 7">ESCRT-II complex subunit VPS36</fullName>
    </alternativeName>
</protein>